<dbReference type="PaxDb" id="547559-Nmag_3427"/>
<protein>
    <submittedName>
        <fullName evidence="1">Uncharacterized protein</fullName>
    </submittedName>
</protein>
<dbReference type="EMBL" id="CP001932">
    <property type="protein sequence ID" value="ADD06977.1"/>
    <property type="molecule type" value="Genomic_DNA"/>
</dbReference>
<reference evidence="1 3" key="2">
    <citation type="journal article" date="2012" name="BMC Genomics">
        <title>A comparative genomics perspective on the genetic content of the alkaliphilic haloarchaeon Natrialba magadii ATCC 43099T.</title>
        <authorList>
            <person name="Siddaramappa S."/>
            <person name="Challacombe J.F."/>
            <person name="Decastro R.E."/>
            <person name="Pfeiffer F."/>
            <person name="Sastre D.E."/>
            <person name="Gimenez M.I."/>
            <person name="Paggi R.A."/>
            <person name="Detter J.C."/>
            <person name="Davenport K.W."/>
            <person name="Goodwin L.A."/>
            <person name="Kyrpides N."/>
            <person name="Tapia R."/>
            <person name="Pitluck S."/>
            <person name="Lucas S."/>
            <person name="Woyke T."/>
            <person name="Maupin-Furlow J.A."/>
        </authorList>
    </citation>
    <scope>NUCLEOTIDE SEQUENCE [LARGE SCALE GENOMIC DNA]</scope>
    <source>
        <strain evidence="1">ATCC 43099</strain>
        <strain evidence="3">ATCC 43099 / DSM 3394 / CCM 3739 / CIP 104546 / IAM 13178 / JCM 8861 / NBRC 102185 / NCIMB 2190 / MS3</strain>
    </source>
</reference>
<dbReference type="AlphaFoldDB" id="D3STB0"/>
<dbReference type="Proteomes" id="UP000001879">
    <property type="component" value="Chromosome"/>
</dbReference>
<dbReference type="OrthoDB" id="381022at2157"/>
<proteinExistence type="predicted"/>
<evidence type="ECO:0000313" key="1">
    <source>
        <dbReference type="EMBL" id="ADD06977.1"/>
    </source>
</evidence>
<dbReference type="EMBL" id="AOHS01000040">
    <property type="protein sequence ID" value="ELY28880.1"/>
    <property type="molecule type" value="Genomic_DNA"/>
</dbReference>
<reference evidence="2 4" key="3">
    <citation type="journal article" date="2014" name="PLoS Genet.">
        <title>Phylogenetically driven sequencing of extremely halophilic archaea reveals strategies for static and dynamic osmo-response.</title>
        <authorList>
            <person name="Becker E.A."/>
            <person name="Seitzer P.M."/>
            <person name="Tritt A."/>
            <person name="Larsen D."/>
            <person name="Krusor M."/>
            <person name="Yao A.I."/>
            <person name="Wu D."/>
            <person name="Madern D."/>
            <person name="Eisen J.A."/>
            <person name="Darling A.E."/>
            <person name="Facciotti M.T."/>
        </authorList>
    </citation>
    <scope>NUCLEOTIDE SEQUENCE [LARGE SCALE GENOMIC DNA]</scope>
    <source>
        <strain evidence="4">ATCC 43099 / DSM 3394 / CCM 3739 / CIP 104546 / IAM 13178 / JCM 8861 / NBRC 102185 / NCIMB 2190 / MS3</strain>
        <strain evidence="2">MS-3</strain>
    </source>
</reference>
<reference evidence="1" key="4">
    <citation type="submission" date="2016-09" db="EMBL/GenBank/DDBJ databases">
        <authorList>
            <person name="Pfeiffer F."/>
        </authorList>
    </citation>
    <scope>NUCLEOTIDE SEQUENCE</scope>
    <source>
        <strain evidence="1">ATCC 43099</strain>
    </source>
</reference>
<evidence type="ECO:0000313" key="2">
    <source>
        <dbReference type="EMBL" id="ELY28880.1"/>
    </source>
</evidence>
<accession>D3STB0</accession>
<keyword evidence="3" id="KW-1185">Reference proteome</keyword>
<dbReference type="STRING" id="547559.Nmag_3427"/>
<dbReference type="PATRIC" id="fig|547559.17.peg.2590"/>
<dbReference type="RefSeq" id="WP_004267833.1">
    <property type="nucleotide sequence ID" value="NC_013922.1"/>
</dbReference>
<reference evidence="3" key="1">
    <citation type="submission" date="2010-02" db="EMBL/GenBank/DDBJ databases">
        <title>Complete sequence of chromosome of Natrialba magadii ATCC 43099.</title>
        <authorList>
            <consortium name="US DOE Joint Genome Institute"/>
            <person name="Lucas S."/>
            <person name="Copeland A."/>
            <person name="Lapidus A."/>
            <person name="Cheng J.-F."/>
            <person name="Bruce D."/>
            <person name="Goodwin L."/>
            <person name="Pitluck S."/>
            <person name="Davenport K."/>
            <person name="Saunders E."/>
            <person name="Detter J.C."/>
            <person name="Han C."/>
            <person name="Tapia R."/>
            <person name="Land M."/>
            <person name="Hauser L."/>
            <person name="Kyrpides N."/>
            <person name="Mikhailova N."/>
            <person name="De Castro R.E."/>
            <person name="Maupin-Furlow J.A."/>
            <person name="Woyke T."/>
        </authorList>
    </citation>
    <scope>NUCLEOTIDE SEQUENCE [LARGE SCALE GENOMIC DNA]</scope>
    <source>
        <strain evidence="3">ATCC 43099 / DSM 3394 / CCM 3739 / CIP 104546 / IAM 13178 / JCM 8861 / NBRC 102185 / NCIMB 2190 / MS3</strain>
    </source>
</reference>
<sequence length="61" mass="6802">MTIPAAGLEHLEIDPANVSEELEFDLWVCVDPDVDAPLIEVTPHVYKEKQTTVDSFMGESE</sequence>
<gene>
    <name evidence="1" type="ordered locus">Nmag_3427</name>
    <name evidence="2" type="ORF">C500_13080</name>
</gene>
<name>D3STB0_NATMM</name>
<dbReference type="HOGENOM" id="CLU_2911610_0_0_2"/>
<dbReference type="eggNOG" id="ENOG502N5E4">
    <property type="taxonomic scope" value="Archaea"/>
</dbReference>
<dbReference type="GeneID" id="8826293"/>
<evidence type="ECO:0000313" key="4">
    <source>
        <dbReference type="Proteomes" id="UP000011543"/>
    </source>
</evidence>
<dbReference type="Proteomes" id="UP000011543">
    <property type="component" value="Unassembled WGS sequence"/>
</dbReference>
<evidence type="ECO:0000313" key="3">
    <source>
        <dbReference type="Proteomes" id="UP000001879"/>
    </source>
</evidence>
<organism evidence="1 3">
    <name type="scientific">Natrialba magadii (strain ATCC 43099 / DSM 3394 / CCM 3739 / CIP 104546 / IAM 13178 / JCM 8861 / NBRC 102185 / NCIMB 2190 / MS3)</name>
    <name type="common">Natronobacterium magadii</name>
    <dbReference type="NCBI Taxonomy" id="547559"/>
    <lineage>
        <taxon>Archaea</taxon>
        <taxon>Methanobacteriati</taxon>
        <taxon>Methanobacteriota</taxon>
        <taxon>Stenosarchaea group</taxon>
        <taxon>Halobacteria</taxon>
        <taxon>Halobacteriales</taxon>
        <taxon>Natrialbaceae</taxon>
        <taxon>Natrialba</taxon>
    </lineage>
</organism>
<dbReference type="KEGG" id="nmg:Nmag_3427"/>